<comment type="caution">
    <text evidence="2">The sequence shown here is derived from an EMBL/GenBank/DDBJ whole genome shotgun (WGS) entry which is preliminary data.</text>
</comment>
<keyword evidence="3" id="KW-1185">Reference proteome</keyword>
<evidence type="ECO:0000313" key="2">
    <source>
        <dbReference type="EMBL" id="KAF3066804.1"/>
    </source>
</evidence>
<sequence>MVSSQSQRLMLVHEATGDGFKLGYTTTAAATTTHGAQRWQKQDGKSQLRKGRDQPGGVARHGETRPVVMVD</sequence>
<dbReference type="AlphaFoldDB" id="A0A9P5CC42"/>
<feature type="region of interest" description="Disordered" evidence="1">
    <location>
        <begin position="32"/>
        <end position="71"/>
    </location>
</feature>
<evidence type="ECO:0000313" key="3">
    <source>
        <dbReference type="Proteomes" id="UP000801864"/>
    </source>
</evidence>
<name>A0A9P5CC42_9HYPO</name>
<evidence type="ECO:0000256" key="1">
    <source>
        <dbReference type="SAM" id="MobiDB-lite"/>
    </source>
</evidence>
<protein>
    <submittedName>
        <fullName evidence="2">Uncharacterized protein</fullName>
    </submittedName>
</protein>
<reference evidence="2 3" key="1">
    <citation type="submission" date="2018-06" db="EMBL/GenBank/DDBJ databases">
        <title>Genome analysis of cellulolytic fungus Trichoderma lentiforme CFAM-422.</title>
        <authorList>
            <person name="Steindorff A.S."/>
            <person name="Formighieri E.F."/>
            <person name="Midorikawa G.E.O."/>
            <person name="Tamietti M.S."/>
            <person name="Ramos E.Z."/>
            <person name="Silva A.S."/>
            <person name="Bon E.P.S."/>
            <person name="Mendes T.D."/>
            <person name="Damaso M.C.T."/>
            <person name="Favaro L.C.L."/>
        </authorList>
    </citation>
    <scope>NUCLEOTIDE SEQUENCE [LARGE SCALE GENOMIC DNA]</scope>
    <source>
        <strain evidence="2 3">CFAM-422</strain>
    </source>
</reference>
<dbReference type="Proteomes" id="UP000801864">
    <property type="component" value="Unassembled WGS sequence"/>
</dbReference>
<proteinExistence type="predicted"/>
<feature type="compositionally biased region" description="Basic and acidic residues" evidence="1">
    <location>
        <begin position="40"/>
        <end position="53"/>
    </location>
</feature>
<gene>
    <name evidence="2" type="ORF">CFAM422_008966</name>
</gene>
<dbReference type="EMBL" id="QLNT01000016">
    <property type="protein sequence ID" value="KAF3066804.1"/>
    <property type="molecule type" value="Genomic_DNA"/>
</dbReference>
<organism evidence="2 3">
    <name type="scientific">Trichoderma lentiforme</name>
    <dbReference type="NCBI Taxonomy" id="1567552"/>
    <lineage>
        <taxon>Eukaryota</taxon>
        <taxon>Fungi</taxon>
        <taxon>Dikarya</taxon>
        <taxon>Ascomycota</taxon>
        <taxon>Pezizomycotina</taxon>
        <taxon>Sordariomycetes</taxon>
        <taxon>Hypocreomycetidae</taxon>
        <taxon>Hypocreales</taxon>
        <taxon>Hypocreaceae</taxon>
        <taxon>Trichoderma</taxon>
    </lineage>
</organism>
<accession>A0A9P5CC42</accession>